<feature type="compositionally biased region" description="Basic and acidic residues" evidence="1">
    <location>
        <begin position="597"/>
        <end position="607"/>
    </location>
</feature>
<feature type="compositionally biased region" description="Basic and acidic residues" evidence="1">
    <location>
        <begin position="618"/>
        <end position="634"/>
    </location>
</feature>
<feature type="region of interest" description="Disordered" evidence="1">
    <location>
        <begin position="248"/>
        <end position="327"/>
    </location>
</feature>
<feature type="compositionally biased region" description="Acidic residues" evidence="1">
    <location>
        <begin position="284"/>
        <end position="295"/>
    </location>
</feature>
<feature type="compositionally biased region" description="Polar residues" evidence="1">
    <location>
        <begin position="63"/>
        <end position="75"/>
    </location>
</feature>
<feature type="compositionally biased region" description="Basic and acidic residues" evidence="1">
    <location>
        <begin position="718"/>
        <end position="737"/>
    </location>
</feature>
<feature type="compositionally biased region" description="Basic and acidic residues" evidence="1">
    <location>
        <begin position="296"/>
        <end position="306"/>
    </location>
</feature>
<feature type="region of interest" description="Disordered" evidence="1">
    <location>
        <begin position="1"/>
        <end position="22"/>
    </location>
</feature>
<feature type="compositionally biased region" description="Basic and acidic residues" evidence="1">
    <location>
        <begin position="422"/>
        <end position="446"/>
    </location>
</feature>
<proteinExistence type="predicted"/>
<feature type="compositionally biased region" description="Low complexity" evidence="1">
    <location>
        <begin position="177"/>
        <end position="192"/>
    </location>
</feature>
<feature type="region of interest" description="Disordered" evidence="1">
    <location>
        <begin position="718"/>
        <end position="831"/>
    </location>
</feature>
<dbReference type="EMBL" id="WSZM01000756">
    <property type="protein sequence ID" value="KAF4029793.1"/>
    <property type="molecule type" value="Genomic_DNA"/>
</dbReference>
<accession>A0A833W4S2</accession>
<comment type="caution">
    <text evidence="2">The sequence shown here is derived from an EMBL/GenBank/DDBJ whole genome shotgun (WGS) entry which is preliminary data.</text>
</comment>
<feature type="region of interest" description="Disordered" evidence="1">
    <location>
        <begin position="597"/>
        <end position="636"/>
    </location>
</feature>
<keyword evidence="3" id="KW-1185">Reference proteome</keyword>
<reference evidence="2" key="1">
    <citation type="submission" date="2020-04" db="EMBL/GenBank/DDBJ databases">
        <title>Hybrid Assembly of Korean Phytophthora infestans isolates.</title>
        <authorList>
            <person name="Prokchorchik M."/>
            <person name="Lee Y."/>
            <person name="Seo J."/>
            <person name="Cho J.-H."/>
            <person name="Park Y.-E."/>
            <person name="Jang D.-C."/>
            <person name="Im J.-S."/>
            <person name="Choi J.-G."/>
            <person name="Park H.-J."/>
            <person name="Lee G.-B."/>
            <person name="Lee Y.-G."/>
            <person name="Hong S.-Y."/>
            <person name="Cho K."/>
            <person name="Sohn K.H."/>
        </authorList>
    </citation>
    <scope>NUCLEOTIDE SEQUENCE</scope>
    <source>
        <strain evidence="2">KR_1_A1</strain>
    </source>
</reference>
<feature type="compositionally biased region" description="Basic and acidic residues" evidence="1">
    <location>
        <begin position="803"/>
        <end position="816"/>
    </location>
</feature>
<dbReference type="AlphaFoldDB" id="A0A833W4S2"/>
<organism evidence="2 3">
    <name type="scientific">Phytophthora infestans</name>
    <name type="common">Potato late blight agent</name>
    <name type="synonym">Botrytis infestans</name>
    <dbReference type="NCBI Taxonomy" id="4787"/>
    <lineage>
        <taxon>Eukaryota</taxon>
        <taxon>Sar</taxon>
        <taxon>Stramenopiles</taxon>
        <taxon>Oomycota</taxon>
        <taxon>Peronosporomycetes</taxon>
        <taxon>Peronosporales</taxon>
        <taxon>Peronosporaceae</taxon>
        <taxon>Phytophthora</taxon>
    </lineage>
</organism>
<feature type="compositionally biased region" description="Basic and acidic residues" evidence="1">
    <location>
        <begin position="314"/>
        <end position="324"/>
    </location>
</feature>
<protein>
    <submittedName>
        <fullName evidence="2">Uncharacterized protein</fullName>
    </submittedName>
</protein>
<gene>
    <name evidence="2" type="ORF">GN244_ATG18438</name>
</gene>
<feature type="region of interest" description="Disordered" evidence="1">
    <location>
        <begin position="541"/>
        <end position="562"/>
    </location>
</feature>
<feature type="compositionally biased region" description="Low complexity" evidence="1">
    <location>
        <begin position="782"/>
        <end position="792"/>
    </location>
</feature>
<feature type="compositionally biased region" description="Polar residues" evidence="1">
    <location>
        <begin position="142"/>
        <end position="154"/>
    </location>
</feature>
<evidence type="ECO:0000313" key="2">
    <source>
        <dbReference type="EMBL" id="KAF4029793.1"/>
    </source>
</evidence>
<name>A0A833W4S2_PHYIN</name>
<feature type="region of interest" description="Disordered" evidence="1">
    <location>
        <begin position="411"/>
        <end position="446"/>
    </location>
</feature>
<feature type="region of interest" description="Disordered" evidence="1">
    <location>
        <begin position="40"/>
        <end position="205"/>
    </location>
</feature>
<sequence>MFLELSFASSTEDKKMSASKALRSWQNDYEDKDEMSLDELISDFQQSATRSRSRLSQSKRSSNAPSQSKTPPSKNSKAKADTNRQRALRPQSTKIKTTSPTFKTMKRDDSSDDEAAVSPMPRIEHVLRNRPSFASKRCSACSPVSTQAKPTRSTQMRKRQDKSPVLSSPSLTPPSLSPVTSSSTTSSPLSVSNDIYTSGTPDEDSIDALIGKEIRDLNDLISTGSRVKAKSSATDDVSNVIRQSTRFGKTLPKNLRSSLRLRIPRERKIRASAPESPPPPPPPEDSEDDEEDSFAEEIRKLRESRRLSSMATKTAEKESEKEESSDFCSVTALRVRNASNTISELLLEALKPFEGKVGADEEAKTLKEETSEGDAAIRDAASAELQCATQTIVSQLDLTFADMTERRKADLKADEDAAAAAKDAEKREKEAAEEKKKTEENEAKESEMEILRLIPMQGKLLTCSTDIENVLQQLDSADISHSELKVDAEIRALRSVTERRIQEIEARMTATAASNQEPGVGISWRNVDWVQDNLKVDPVQDNVSLSEEPEDPTVNVESSETESSFEEVLQRQVLEKLDLTMLKLRHVLAIDTKEADEMKETQQREQAEQEQQQAQLQKENEEKQRATEDAETARRRVMGLSSLDDVEGWLDEGRRLQDRLWCSQSLNRLMATMENRTEIEDGDETCYNNMTQTETEGRFDRRMGPLGRQVPSLHVDKGSVRQRNYPERGWERPERHPISTKRVQEVNTRGWIQVANCSSDSEVEDGSGSESDGQRMDHRKSGSPSMSCPSPGLIKSSHKTRAPVKESKYPRNERLPSKMQQNRRRRVARDIQHEVTRTIQALQVERRRKATWIRSRLCSPSRPAF</sequence>
<feature type="compositionally biased region" description="Polar residues" evidence="1">
    <location>
        <begin position="90"/>
        <end position="102"/>
    </location>
</feature>
<evidence type="ECO:0000313" key="3">
    <source>
        <dbReference type="Proteomes" id="UP000602510"/>
    </source>
</evidence>
<evidence type="ECO:0000256" key="1">
    <source>
        <dbReference type="SAM" id="MobiDB-lite"/>
    </source>
</evidence>
<dbReference type="Proteomes" id="UP000602510">
    <property type="component" value="Unassembled WGS sequence"/>
</dbReference>